<evidence type="ECO:0000256" key="1">
    <source>
        <dbReference type="ARBA" id="ARBA00022737"/>
    </source>
</evidence>
<proteinExistence type="predicted"/>
<keyword evidence="2 3" id="KW-0802">TPR repeat</keyword>
<dbReference type="AlphaFoldDB" id="A0A265UXT0"/>
<keyword evidence="1" id="KW-0677">Repeat</keyword>
<dbReference type="InterPro" id="IPR045749">
    <property type="entry name" value="DUF6090"/>
</dbReference>
<feature type="repeat" description="TPR" evidence="3">
    <location>
        <begin position="337"/>
        <end position="370"/>
    </location>
</feature>
<dbReference type="EMBL" id="NGJN01000002">
    <property type="protein sequence ID" value="OZV70106.1"/>
    <property type="molecule type" value="Genomic_DNA"/>
</dbReference>
<dbReference type="RefSeq" id="WP_094967695.1">
    <property type="nucleotide sequence ID" value="NZ_NGJN01000002.1"/>
</dbReference>
<dbReference type="Pfam" id="PF07719">
    <property type="entry name" value="TPR_2"/>
    <property type="match status" value="1"/>
</dbReference>
<evidence type="ECO:0000313" key="5">
    <source>
        <dbReference type="EMBL" id="OZV70106.1"/>
    </source>
</evidence>
<keyword evidence="4" id="KW-0812">Transmembrane</keyword>
<dbReference type="InterPro" id="IPR013105">
    <property type="entry name" value="TPR_2"/>
</dbReference>
<organism evidence="5 6">
    <name type="scientific">Winogradskyella aurantia</name>
    <dbReference type="NCBI Taxonomy" id="1915063"/>
    <lineage>
        <taxon>Bacteria</taxon>
        <taxon>Pseudomonadati</taxon>
        <taxon>Bacteroidota</taxon>
        <taxon>Flavobacteriia</taxon>
        <taxon>Flavobacteriales</taxon>
        <taxon>Flavobacteriaceae</taxon>
        <taxon>Winogradskyella</taxon>
    </lineage>
</organism>
<dbReference type="Pfam" id="PF19578">
    <property type="entry name" value="DUF6090"/>
    <property type="match status" value="1"/>
</dbReference>
<feature type="repeat" description="TPR" evidence="3">
    <location>
        <begin position="303"/>
        <end position="336"/>
    </location>
</feature>
<dbReference type="InterPro" id="IPR011990">
    <property type="entry name" value="TPR-like_helical_dom_sf"/>
</dbReference>
<evidence type="ECO:0000256" key="4">
    <source>
        <dbReference type="SAM" id="Phobius"/>
    </source>
</evidence>
<protein>
    <submittedName>
        <fullName evidence="5">Uncharacterized protein</fullName>
    </submittedName>
</protein>
<dbReference type="OrthoDB" id="1414794at2"/>
<sequence>MIKFFRHIRQRLLSEGKTGKYFKYAIGEILLVVIGILIALQINTWNESRKQKQIEKQVLKSLFQEIEKDKTALKQIDYRYKKDLLDISYYRKLYWKERLSMEDALDLKKFFGFVNHDVNPNRITYDEMISTGKLYYLSNQNLVNKIIDYYELIDNHIYQSRQDRIEFRANFFDVSDMKEFWLTLYDNNNKELAYNFANNQNTEIYKTMKVLTEYSHALTRTTKASVVNLYEKAQELQLLINKELDGTLILVNDASLSKENALNNNETLPKNLSGLVSSSKTTDEIIEIIKKQDTNKPNYDISQNQINRLGYLLMEQDKNEDALKLFKLNIELYPNGFNTYDSYGECLLKLGDTGNAIKSYQKSLELNPNNTNAKIMLSQFE</sequence>
<dbReference type="SUPFAM" id="SSF48452">
    <property type="entry name" value="TPR-like"/>
    <property type="match status" value="1"/>
</dbReference>
<keyword evidence="6" id="KW-1185">Reference proteome</keyword>
<name>A0A265UXT0_9FLAO</name>
<feature type="transmembrane region" description="Helical" evidence="4">
    <location>
        <begin position="21"/>
        <end position="42"/>
    </location>
</feature>
<keyword evidence="4" id="KW-1133">Transmembrane helix</keyword>
<dbReference type="Proteomes" id="UP000216840">
    <property type="component" value="Unassembled WGS sequence"/>
</dbReference>
<dbReference type="InterPro" id="IPR019734">
    <property type="entry name" value="TPR_rpt"/>
</dbReference>
<evidence type="ECO:0000256" key="3">
    <source>
        <dbReference type="PROSITE-ProRule" id="PRU00339"/>
    </source>
</evidence>
<gene>
    <name evidence="5" type="ORF">CA834_05670</name>
</gene>
<keyword evidence="4" id="KW-0472">Membrane</keyword>
<accession>A0A265UXT0</accession>
<dbReference type="PROSITE" id="PS50293">
    <property type="entry name" value="TPR_REGION"/>
    <property type="match status" value="1"/>
</dbReference>
<comment type="caution">
    <text evidence="5">The sequence shown here is derived from an EMBL/GenBank/DDBJ whole genome shotgun (WGS) entry which is preliminary data.</text>
</comment>
<reference evidence="5 6" key="1">
    <citation type="submission" date="2017-05" db="EMBL/GenBank/DDBJ databases">
        <title>The draft genome sequence of Idiomarina salinarum WNB302.</title>
        <authorList>
            <person name="Sun Y."/>
            <person name="Chen B."/>
            <person name="Du Z."/>
        </authorList>
    </citation>
    <scope>NUCLEOTIDE SEQUENCE [LARGE SCALE GENOMIC DNA]</scope>
    <source>
        <strain evidence="5 6">WNB302</strain>
    </source>
</reference>
<dbReference type="SMART" id="SM00028">
    <property type="entry name" value="TPR"/>
    <property type="match status" value="2"/>
</dbReference>
<evidence type="ECO:0000256" key="2">
    <source>
        <dbReference type="ARBA" id="ARBA00022803"/>
    </source>
</evidence>
<dbReference type="Gene3D" id="1.25.40.10">
    <property type="entry name" value="Tetratricopeptide repeat domain"/>
    <property type="match status" value="1"/>
</dbReference>
<dbReference type="PROSITE" id="PS50005">
    <property type="entry name" value="TPR"/>
    <property type="match status" value="2"/>
</dbReference>
<evidence type="ECO:0000313" key="6">
    <source>
        <dbReference type="Proteomes" id="UP000216840"/>
    </source>
</evidence>